<dbReference type="GO" id="GO:0005886">
    <property type="term" value="C:plasma membrane"/>
    <property type="evidence" value="ECO:0007669"/>
    <property type="project" value="TreeGrafter"/>
</dbReference>
<evidence type="ECO:0000313" key="10">
    <source>
        <dbReference type="Proteomes" id="UP000033540"/>
    </source>
</evidence>
<protein>
    <submittedName>
        <fullName evidence="9">Drug resistance transporter EmrB/QacA subfamily protein</fullName>
    </submittedName>
</protein>
<dbReference type="AlphaFoldDB" id="A0A0F0HXV5"/>
<dbReference type="SUPFAM" id="SSF103473">
    <property type="entry name" value="MFS general substrate transporter"/>
    <property type="match status" value="1"/>
</dbReference>
<proteinExistence type="inferred from homology"/>
<feature type="transmembrane region" description="Helical" evidence="7">
    <location>
        <begin position="137"/>
        <end position="156"/>
    </location>
</feature>
<keyword evidence="5 7" id="KW-0472">Membrane</keyword>
<feature type="compositionally biased region" description="Polar residues" evidence="6">
    <location>
        <begin position="20"/>
        <end position="31"/>
    </location>
</feature>
<dbReference type="InterPro" id="IPR011701">
    <property type="entry name" value="MFS"/>
</dbReference>
<dbReference type="InterPro" id="IPR020846">
    <property type="entry name" value="MFS_dom"/>
</dbReference>
<evidence type="ECO:0000256" key="2">
    <source>
        <dbReference type="ARBA" id="ARBA00007520"/>
    </source>
</evidence>
<feature type="domain" description="Major facilitator superfamily (MFS) profile" evidence="8">
    <location>
        <begin position="72"/>
        <end position="559"/>
    </location>
</feature>
<dbReference type="Gene3D" id="1.20.1720.10">
    <property type="entry name" value="Multidrug resistance protein D"/>
    <property type="match status" value="1"/>
</dbReference>
<feature type="transmembrane region" description="Helical" evidence="7">
    <location>
        <begin position="536"/>
        <end position="557"/>
    </location>
</feature>
<evidence type="ECO:0000256" key="6">
    <source>
        <dbReference type="SAM" id="MobiDB-lite"/>
    </source>
</evidence>
<evidence type="ECO:0000259" key="8">
    <source>
        <dbReference type="PROSITE" id="PS50850"/>
    </source>
</evidence>
<dbReference type="PANTHER" id="PTHR23501">
    <property type="entry name" value="MAJOR FACILITATOR SUPERFAMILY"/>
    <property type="match status" value="1"/>
</dbReference>
<evidence type="ECO:0000256" key="4">
    <source>
        <dbReference type="ARBA" id="ARBA00022989"/>
    </source>
</evidence>
<dbReference type="PANTHER" id="PTHR23501:SF199">
    <property type="entry name" value="MFS EFFLUX TRANSPORTER INPD-RELATED"/>
    <property type="match status" value="1"/>
</dbReference>
<dbReference type="GO" id="GO:0022857">
    <property type="term" value="F:transmembrane transporter activity"/>
    <property type="evidence" value="ECO:0007669"/>
    <property type="project" value="InterPro"/>
</dbReference>
<comment type="caution">
    <text evidence="9">The sequence shown here is derived from an EMBL/GenBank/DDBJ whole genome shotgun (WGS) entry which is preliminary data.</text>
</comment>
<feature type="transmembrane region" description="Helical" evidence="7">
    <location>
        <begin position="404"/>
        <end position="421"/>
    </location>
</feature>
<feature type="transmembrane region" description="Helical" evidence="7">
    <location>
        <begin position="162"/>
        <end position="182"/>
    </location>
</feature>
<feature type="transmembrane region" description="Helical" evidence="7">
    <location>
        <begin position="297"/>
        <end position="314"/>
    </location>
</feature>
<dbReference type="PROSITE" id="PS50850">
    <property type="entry name" value="MFS"/>
    <property type="match status" value="1"/>
</dbReference>
<dbReference type="Pfam" id="PF07690">
    <property type="entry name" value="MFS_1"/>
    <property type="match status" value="1"/>
</dbReference>
<feature type="transmembrane region" description="Helical" evidence="7">
    <location>
        <begin position="375"/>
        <end position="397"/>
    </location>
</feature>
<feature type="transmembrane region" description="Helical" evidence="7">
    <location>
        <begin position="107"/>
        <end position="125"/>
    </location>
</feature>
<dbReference type="EMBL" id="JZEE01000744">
    <property type="protein sequence ID" value="KJK60349.1"/>
    <property type="molecule type" value="Genomic_DNA"/>
</dbReference>
<dbReference type="FunFam" id="1.20.1720.10:FF:000012">
    <property type="entry name" value="MFS toxin efflux pump (AflT)"/>
    <property type="match status" value="1"/>
</dbReference>
<evidence type="ECO:0000256" key="1">
    <source>
        <dbReference type="ARBA" id="ARBA00004141"/>
    </source>
</evidence>
<comment type="similarity">
    <text evidence="2">Belongs to the major facilitator superfamily. TCR/Tet family.</text>
</comment>
<accession>A0A0F0HXV5</accession>
<name>A0A0F0HXV5_ASPPU</name>
<feature type="transmembrane region" description="Helical" evidence="7">
    <location>
        <begin position="462"/>
        <end position="481"/>
    </location>
</feature>
<dbReference type="Gene3D" id="1.20.1250.20">
    <property type="entry name" value="MFS general substrate transporter like domains"/>
    <property type="match status" value="1"/>
</dbReference>
<feature type="transmembrane region" description="Helical" evidence="7">
    <location>
        <begin position="334"/>
        <end position="355"/>
    </location>
</feature>
<feature type="transmembrane region" description="Helical" evidence="7">
    <location>
        <begin position="225"/>
        <end position="245"/>
    </location>
</feature>
<dbReference type="InterPro" id="IPR036259">
    <property type="entry name" value="MFS_trans_sf"/>
</dbReference>
<gene>
    <name evidence="9" type="ORF">P875_00053473</name>
</gene>
<dbReference type="CDD" id="cd17502">
    <property type="entry name" value="MFS_Azr1_MDR_like"/>
    <property type="match status" value="1"/>
</dbReference>
<reference evidence="9 10" key="1">
    <citation type="submission" date="2015-02" db="EMBL/GenBank/DDBJ databases">
        <title>Draft genome sequence of Aspergillus parasiticus SU-1.</title>
        <authorList>
            <person name="Yu J."/>
            <person name="Fedorova N."/>
            <person name="Yin Y."/>
            <person name="Losada L."/>
            <person name="Zafar N."/>
            <person name="Taujale R."/>
            <person name="Ehrlich K.C."/>
            <person name="Bhatnagar D."/>
            <person name="Cleveland T.E."/>
            <person name="Bennett J.W."/>
            <person name="Nierman W.C."/>
        </authorList>
    </citation>
    <scope>NUCLEOTIDE SEQUENCE [LARGE SCALE GENOMIC DNA]</scope>
    <source>
        <strain evidence="10">ATCC 56775 / NRRL 5862 / SRRC 143 / SU-1</strain>
    </source>
</reference>
<dbReference type="OrthoDB" id="10021397at2759"/>
<sequence length="564" mass="60301">MTDISTGVQLKPWIRDGTVDNGNMSKDTLVNRSPDPENPEKGQASSPRTQISVEDNEESMTEYPSSWKLTMIMISLCLAVFCLALDTTIMATAIPKIADQFNSLNDVGWYGSAYLLTTSALTLSFGKLYSFYSIKWVYLQALGMFEIGSLICGATPNSLGLIIGRAIAGSGSAGIYSGSMLIVARSAPLERRPLLTGILGGLFGVASVVGPLIGGAFTDNLSWRWCFYINLPLGAVTGIFLILFFDGAKATTQRATIRDQLSQLDLLGSLCFLPAIICVLLALQWGGTTYPWHDGRIIALFTVFGVLLLAFAGIQWWRQEKATVPPRLIANRNVWGAALFSFCLNASFIIFTYYLPMWFQSIKGVTATKSGIMNLPMVLAVVIFSIISGGLVGALGYYTPFMQIAPVIAAIGAGLLSTLQMDSSNAAWIGYQILYGVGVGCGLQQPIVAVQGSLGPADLPTGTVIVMFMQTIGGAIFMSVGQNVFQNQLMRNLATQAPSVDAAKVLQAGATMLRKTVSSDLLPAALGAYNSAITEAFYVAVAMAVLALPGALVMQWISVKGRQL</sequence>
<organism evidence="9 10">
    <name type="scientific">Aspergillus parasiticus (strain ATCC 56775 / NRRL 5862 / SRRC 143 / SU-1)</name>
    <dbReference type="NCBI Taxonomy" id="1403190"/>
    <lineage>
        <taxon>Eukaryota</taxon>
        <taxon>Fungi</taxon>
        <taxon>Dikarya</taxon>
        <taxon>Ascomycota</taxon>
        <taxon>Pezizomycotina</taxon>
        <taxon>Eurotiomycetes</taxon>
        <taxon>Eurotiomycetidae</taxon>
        <taxon>Eurotiales</taxon>
        <taxon>Aspergillaceae</taxon>
        <taxon>Aspergillus</taxon>
        <taxon>Aspergillus subgen. Circumdati</taxon>
    </lineage>
</organism>
<feature type="region of interest" description="Disordered" evidence="6">
    <location>
        <begin position="15"/>
        <end position="58"/>
    </location>
</feature>
<feature type="transmembrane region" description="Helical" evidence="7">
    <location>
        <begin position="69"/>
        <end position="95"/>
    </location>
</feature>
<keyword evidence="3 7" id="KW-0812">Transmembrane</keyword>
<dbReference type="FunFam" id="1.20.1250.20:FF:000196">
    <property type="entry name" value="MFS toxin efflux pump (AflT)"/>
    <property type="match status" value="1"/>
</dbReference>
<comment type="subcellular location">
    <subcellularLocation>
        <location evidence="1">Membrane</location>
        <topology evidence="1">Multi-pass membrane protein</topology>
    </subcellularLocation>
</comment>
<evidence type="ECO:0000256" key="5">
    <source>
        <dbReference type="ARBA" id="ARBA00023136"/>
    </source>
</evidence>
<feature type="transmembrane region" description="Helical" evidence="7">
    <location>
        <begin position="266"/>
        <end position="285"/>
    </location>
</feature>
<feature type="transmembrane region" description="Helical" evidence="7">
    <location>
        <begin position="194"/>
        <end position="213"/>
    </location>
</feature>
<feature type="compositionally biased region" description="Polar residues" evidence="6">
    <location>
        <begin position="43"/>
        <end position="53"/>
    </location>
</feature>
<evidence type="ECO:0000256" key="7">
    <source>
        <dbReference type="SAM" id="Phobius"/>
    </source>
</evidence>
<dbReference type="PRINTS" id="PR01036">
    <property type="entry name" value="TCRTETB"/>
</dbReference>
<dbReference type="STRING" id="1403190.A0A0F0HXV5"/>
<evidence type="ECO:0000256" key="3">
    <source>
        <dbReference type="ARBA" id="ARBA00022692"/>
    </source>
</evidence>
<dbReference type="Proteomes" id="UP000033540">
    <property type="component" value="Unassembled WGS sequence"/>
</dbReference>
<keyword evidence="4 7" id="KW-1133">Transmembrane helix</keyword>
<evidence type="ECO:0000313" key="9">
    <source>
        <dbReference type="EMBL" id="KJK60349.1"/>
    </source>
</evidence>